<name>A0A4U9XQS8_9STRE</name>
<dbReference type="AlphaFoldDB" id="A0A4U9XQS8"/>
<dbReference type="EMBL" id="CABEHT010000001">
    <property type="protein sequence ID" value="VTS15539.1"/>
    <property type="molecule type" value="Genomic_DNA"/>
</dbReference>
<proteinExistence type="inferred from homology"/>
<dbReference type="GO" id="GO:0045227">
    <property type="term" value="P:capsule polysaccharide biosynthetic process"/>
    <property type="evidence" value="ECO:0007669"/>
    <property type="project" value="UniProtKB-UniPathway"/>
</dbReference>
<keyword evidence="9 12" id="KW-0472">Membrane</keyword>
<keyword evidence="8 12" id="KW-1133">Transmembrane helix</keyword>
<dbReference type="RefSeq" id="WP_077321846.1">
    <property type="nucleotide sequence ID" value="NZ_CABEHT010000001.1"/>
</dbReference>
<dbReference type="InterPro" id="IPR003856">
    <property type="entry name" value="LPS_length_determ_N"/>
</dbReference>
<evidence type="ECO:0000256" key="6">
    <source>
        <dbReference type="ARBA" id="ARBA00022692"/>
    </source>
</evidence>
<gene>
    <name evidence="14" type="primary">cap8A</name>
    <name evidence="14" type="ORF">NCTC5386_01376</name>
</gene>
<dbReference type="PANTHER" id="PTHR32309:SF13">
    <property type="entry name" value="FERRIC ENTEROBACTIN TRANSPORT PROTEIN FEPE"/>
    <property type="match status" value="1"/>
</dbReference>
<evidence type="ECO:0000256" key="10">
    <source>
        <dbReference type="ARBA" id="ARBA00023169"/>
    </source>
</evidence>
<dbReference type="PANTHER" id="PTHR32309">
    <property type="entry name" value="TYROSINE-PROTEIN KINASE"/>
    <property type="match status" value="1"/>
</dbReference>
<dbReference type="Pfam" id="PF02706">
    <property type="entry name" value="Wzz"/>
    <property type="match status" value="1"/>
</dbReference>
<keyword evidence="6 12" id="KW-0812">Transmembrane</keyword>
<dbReference type="InterPro" id="IPR050445">
    <property type="entry name" value="Bact_polysacc_biosynth/exp"/>
</dbReference>
<evidence type="ECO:0000256" key="1">
    <source>
        <dbReference type="ARBA" id="ARBA00004651"/>
    </source>
</evidence>
<keyword evidence="7" id="KW-0972">Capsule biogenesis/degradation</keyword>
<evidence type="ECO:0000256" key="7">
    <source>
        <dbReference type="ARBA" id="ARBA00022903"/>
    </source>
</evidence>
<keyword evidence="5" id="KW-1003">Cell membrane</keyword>
<dbReference type="GO" id="GO:0005886">
    <property type="term" value="C:plasma membrane"/>
    <property type="evidence" value="ECO:0007669"/>
    <property type="project" value="UniProtKB-SubCell"/>
</dbReference>
<dbReference type="GO" id="GO:0004713">
    <property type="term" value="F:protein tyrosine kinase activity"/>
    <property type="evidence" value="ECO:0007669"/>
    <property type="project" value="TreeGrafter"/>
</dbReference>
<evidence type="ECO:0000256" key="8">
    <source>
        <dbReference type="ARBA" id="ARBA00022989"/>
    </source>
</evidence>
<evidence type="ECO:0000313" key="14">
    <source>
        <dbReference type="EMBL" id="VTS15539.1"/>
    </source>
</evidence>
<comment type="function">
    <text evidence="11">Required for CpsD phosphorylation. Involved in the regulation of capsular polysaccharide biosynthesis. May be part of a complex that directs the coordinated polymerization and export to the cell surface of the capsular polysaccharide.</text>
</comment>
<accession>A0A4U9XQS8</accession>
<comment type="similarity">
    <text evidence="3">Belongs to the CpsC/CapA family.</text>
</comment>
<evidence type="ECO:0000256" key="5">
    <source>
        <dbReference type="ARBA" id="ARBA00022475"/>
    </source>
</evidence>
<evidence type="ECO:0000259" key="13">
    <source>
        <dbReference type="Pfam" id="PF02706"/>
    </source>
</evidence>
<evidence type="ECO:0000256" key="4">
    <source>
        <dbReference type="ARBA" id="ARBA00020739"/>
    </source>
</evidence>
<organism evidence="14 15">
    <name type="scientific">Streptococcus pseudoporcinus</name>
    <dbReference type="NCBI Taxonomy" id="361101"/>
    <lineage>
        <taxon>Bacteria</taxon>
        <taxon>Bacillati</taxon>
        <taxon>Bacillota</taxon>
        <taxon>Bacilli</taxon>
        <taxon>Lactobacillales</taxon>
        <taxon>Streptococcaceae</taxon>
        <taxon>Streptococcus</taxon>
    </lineage>
</organism>
<feature type="transmembrane region" description="Helical" evidence="12">
    <location>
        <begin position="25"/>
        <end position="46"/>
    </location>
</feature>
<evidence type="ECO:0000256" key="3">
    <source>
        <dbReference type="ARBA" id="ARBA00006683"/>
    </source>
</evidence>
<dbReference type="UniPathway" id="UPA00934"/>
<feature type="domain" description="Polysaccharide chain length determinant N-terminal" evidence="13">
    <location>
        <begin position="10"/>
        <end position="97"/>
    </location>
</feature>
<evidence type="ECO:0000256" key="2">
    <source>
        <dbReference type="ARBA" id="ARBA00005132"/>
    </source>
</evidence>
<sequence length="229" mass="25268">MNNTEQSSIEIDVLSLLKKLWDKKFLILFMGLFVGTLALMASLFLIKPSYTSTTRLYVINRQQSDNLTATDLQAGGYLVNDYKEIITSRDVMQDVIASDGLSLTPEQLSKMIAVTVPADTRVISISVTNHHPQEAKDLANSIREAASEKIKKVTKVQDVTPLEKAQLPTSPSSPNIQRNTLIGFFLGALLTIIVIVVGEVLDDRIKRPEDIEEVLGMTLLGTVPNTDKL</sequence>
<protein>
    <recommendedName>
        <fullName evidence="4">Capsular polysaccharide biosynthesis protein CpsC</fullName>
    </recommendedName>
</protein>
<evidence type="ECO:0000256" key="11">
    <source>
        <dbReference type="ARBA" id="ARBA00045736"/>
    </source>
</evidence>
<evidence type="ECO:0000256" key="9">
    <source>
        <dbReference type="ARBA" id="ARBA00023136"/>
    </source>
</evidence>
<keyword evidence="10" id="KW-0270">Exopolysaccharide synthesis</keyword>
<reference evidence="14 15" key="1">
    <citation type="submission" date="2019-05" db="EMBL/GenBank/DDBJ databases">
        <authorList>
            <consortium name="Pathogen Informatics"/>
        </authorList>
    </citation>
    <scope>NUCLEOTIDE SEQUENCE [LARGE SCALE GENOMIC DNA]</scope>
    <source>
        <strain evidence="14 15">NCTC5386</strain>
    </source>
</reference>
<evidence type="ECO:0000313" key="15">
    <source>
        <dbReference type="Proteomes" id="UP000394068"/>
    </source>
</evidence>
<feature type="transmembrane region" description="Helical" evidence="12">
    <location>
        <begin position="181"/>
        <end position="201"/>
    </location>
</feature>
<evidence type="ECO:0000256" key="12">
    <source>
        <dbReference type="SAM" id="Phobius"/>
    </source>
</evidence>
<dbReference type="Proteomes" id="UP000394068">
    <property type="component" value="Unassembled WGS sequence"/>
</dbReference>
<comment type="subcellular location">
    <subcellularLocation>
        <location evidence="1">Cell membrane</location>
        <topology evidence="1">Multi-pass membrane protein</topology>
    </subcellularLocation>
</comment>
<comment type="pathway">
    <text evidence="2">Capsule biogenesis; capsule polysaccharide biosynthesis.</text>
</comment>